<evidence type="ECO:0000256" key="9">
    <source>
        <dbReference type="ARBA" id="ARBA00022909"/>
    </source>
</evidence>
<keyword evidence="5" id="KW-0808">Transferase</keyword>
<evidence type="ECO:0000256" key="1">
    <source>
        <dbReference type="ARBA" id="ARBA00005051"/>
    </source>
</evidence>
<comment type="caution">
    <text evidence="14">The sequence shown here is derived from an EMBL/GenBank/DDBJ whole genome shotgun (WGS) entry which is preliminary data.</text>
</comment>
<dbReference type="EC" id="2.7.6.3" evidence="3"/>
<dbReference type="PANTHER" id="PTHR43071:SF1">
    <property type="entry name" value="2-AMINO-4-HYDROXY-6-HYDROXYMETHYLDIHYDROPTERIDINE PYROPHOSPHOKINASE"/>
    <property type="match status" value="1"/>
</dbReference>
<dbReference type="PANTHER" id="PTHR43071">
    <property type="entry name" value="2-AMINO-4-HYDROXY-6-HYDROXYMETHYLDIHYDROPTERIDINE PYROPHOSPHOKINASE"/>
    <property type="match status" value="1"/>
</dbReference>
<evidence type="ECO:0000259" key="13">
    <source>
        <dbReference type="Pfam" id="PF01288"/>
    </source>
</evidence>
<evidence type="ECO:0000256" key="6">
    <source>
        <dbReference type="ARBA" id="ARBA00022741"/>
    </source>
</evidence>
<dbReference type="AlphaFoldDB" id="A0A918DP72"/>
<accession>A0A918DP72</accession>
<dbReference type="RefSeq" id="WP_188858811.1">
    <property type="nucleotide sequence ID" value="NZ_BMLT01000002.1"/>
</dbReference>
<keyword evidence="15" id="KW-1185">Reference proteome</keyword>
<evidence type="ECO:0000313" key="15">
    <source>
        <dbReference type="Proteomes" id="UP000599578"/>
    </source>
</evidence>
<gene>
    <name evidence="14" type="ORF">GCM10011348_09160</name>
</gene>
<evidence type="ECO:0000256" key="4">
    <source>
        <dbReference type="ARBA" id="ARBA00016218"/>
    </source>
</evidence>
<evidence type="ECO:0000256" key="11">
    <source>
        <dbReference type="ARBA" id="ARBA00029766"/>
    </source>
</evidence>
<evidence type="ECO:0000256" key="2">
    <source>
        <dbReference type="ARBA" id="ARBA00005810"/>
    </source>
</evidence>
<evidence type="ECO:0000256" key="5">
    <source>
        <dbReference type="ARBA" id="ARBA00022679"/>
    </source>
</evidence>
<sequence>MYHYLSIGSNIDPEINIARCIEQLLTRFEIAHLYPCTYTAPEQIDSERIFLNTLMIIKSDQEPVELKREFCRIEESLGRDRSDKDRSRKDRTCDIDLVFSDESCHPEFFRRCNETYLRQVLSRSSSKAEVTIFGSKFSDRPAAVYFEGAAGDKAVIEYKTDPL</sequence>
<dbReference type="GO" id="GO:0003848">
    <property type="term" value="F:2-amino-4-hydroxy-6-hydroxymethyldihydropteridine diphosphokinase activity"/>
    <property type="evidence" value="ECO:0007669"/>
    <property type="project" value="UniProtKB-EC"/>
</dbReference>
<reference evidence="14 15" key="1">
    <citation type="journal article" date="2014" name="Int. J. Syst. Evol. Microbiol.">
        <title>Complete genome sequence of Corynebacterium casei LMG S-19264T (=DSM 44701T), isolated from a smear-ripened cheese.</title>
        <authorList>
            <consortium name="US DOE Joint Genome Institute (JGI-PGF)"/>
            <person name="Walter F."/>
            <person name="Albersmeier A."/>
            <person name="Kalinowski J."/>
            <person name="Ruckert C."/>
        </authorList>
    </citation>
    <scope>NUCLEOTIDE SEQUENCE [LARGE SCALE GENOMIC DNA]</scope>
    <source>
        <strain evidence="14 15">CGMCC 1.7286</strain>
    </source>
</reference>
<protein>
    <recommendedName>
        <fullName evidence="4">2-amino-4-hydroxy-6-hydroxymethyldihydropteridine pyrophosphokinase</fullName>
        <ecNumber evidence="3">2.7.6.3</ecNumber>
    </recommendedName>
    <alternativeName>
        <fullName evidence="11">6-hydroxymethyl-7,8-dihydropterin pyrophosphokinase</fullName>
    </alternativeName>
    <alternativeName>
        <fullName evidence="12">7,8-dihydro-6-hydroxymethylpterin-pyrophosphokinase</fullName>
    </alternativeName>
</protein>
<dbReference type="SUPFAM" id="SSF55083">
    <property type="entry name" value="6-hydroxymethyl-7,8-dihydropterin pyrophosphokinase, HPPK"/>
    <property type="match status" value="1"/>
</dbReference>
<dbReference type="Proteomes" id="UP000599578">
    <property type="component" value="Unassembled WGS sequence"/>
</dbReference>
<dbReference type="EMBL" id="BMLT01000002">
    <property type="protein sequence ID" value="GGO78085.1"/>
    <property type="molecule type" value="Genomic_DNA"/>
</dbReference>
<comment type="function">
    <text evidence="10">Catalyzes the transfer of pyrophosphate from adenosine triphosphate (ATP) to 6-hydroxymethyl-7,8-dihydropterin, an enzymatic step in folate biosynthesis pathway.</text>
</comment>
<comment type="pathway">
    <text evidence="1">Cofactor biosynthesis; tetrahydrofolate biosynthesis; 2-amino-4-hydroxy-6-hydroxymethyl-7,8-dihydropteridine diphosphate from 7,8-dihydroneopterin triphosphate: step 4/4.</text>
</comment>
<dbReference type="GO" id="GO:0046656">
    <property type="term" value="P:folic acid biosynthetic process"/>
    <property type="evidence" value="ECO:0007669"/>
    <property type="project" value="UniProtKB-KW"/>
</dbReference>
<keyword evidence="7" id="KW-0418">Kinase</keyword>
<comment type="similarity">
    <text evidence="2">Belongs to the HPPK family.</text>
</comment>
<dbReference type="GO" id="GO:0005524">
    <property type="term" value="F:ATP binding"/>
    <property type="evidence" value="ECO:0007669"/>
    <property type="project" value="UniProtKB-KW"/>
</dbReference>
<dbReference type="GO" id="GO:0016301">
    <property type="term" value="F:kinase activity"/>
    <property type="evidence" value="ECO:0007669"/>
    <property type="project" value="UniProtKB-KW"/>
</dbReference>
<feature type="domain" description="7,8-dihydro-6-hydroxymethylpterin-pyrophosphokinase" evidence="13">
    <location>
        <begin position="4"/>
        <end position="101"/>
    </location>
</feature>
<keyword evidence="6" id="KW-0547">Nucleotide-binding</keyword>
<evidence type="ECO:0000256" key="10">
    <source>
        <dbReference type="ARBA" id="ARBA00029409"/>
    </source>
</evidence>
<evidence type="ECO:0000256" key="3">
    <source>
        <dbReference type="ARBA" id="ARBA00013253"/>
    </source>
</evidence>
<dbReference type="Gene3D" id="3.30.70.560">
    <property type="entry name" value="7,8-Dihydro-6-hydroxymethylpterin-pyrophosphokinase HPPK"/>
    <property type="match status" value="1"/>
</dbReference>
<dbReference type="Pfam" id="PF01288">
    <property type="entry name" value="HPPK"/>
    <property type="match status" value="1"/>
</dbReference>
<keyword evidence="8" id="KW-0067">ATP-binding</keyword>
<name>A0A918DP72_9GAMM</name>
<dbReference type="InterPro" id="IPR000550">
    <property type="entry name" value="Hppk"/>
</dbReference>
<keyword evidence="9" id="KW-0289">Folate biosynthesis</keyword>
<evidence type="ECO:0000256" key="12">
    <source>
        <dbReference type="ARBA" id="ARBA00033413"/>
    </source>
</evidence>
<evidence type="ECO:0000256" key="7">
    <source>
        <dbReference type="ARBA" id="ARBA00022777"/>
    </source>
</evidence>
<proteinExistence type="inferred from homology"/>
<evidence type="ECO:0000256" key="8">
    <source>
        <dbReference type="ARBA" id="ARBA00022840"/>
    </source>
</evidence>
<organism evidence="14 15">
    <name type="scientific">Marinobacterium nitratireducens</name>
    <dbReference type="NCBI Taxonomy" id="518897"/>
    <lineage>
        <taxon>Bacteria</taxon>
        <taxon>Pseudomonadati</taxon>
        <taxon>Pseudomonadota</taxon>
        <taxon>Gammaproteobacteria</taxon>
        <taxon>Oceanospirillales</taxon>
        <taxon>Oceanospirillaceae</taxon>
        <taxon>Marinobacterium</taxon>
    </lineage>
</organism>
<dbReference type="InterPro" id="IPR035907">
    <property type="entry name" value="Hppk_sf"/>
</dbReference>
<evidence type="ECO:0000313" key="14">
    <source>
        <dbReference type="EMBL" id="GGO78085.1"/>
    </source>
</evidence>